<dbReference type="AlphaFoldDB" id="A0A4S8YQQ0"/>
<feature type="region of interest" description="Disordered" evidence="1">
    <location>
        <begin position="672"/>
        <end position="697"/>
    </location>
</feature>
<protein>
    <submittedName>
        <fullName evidence="2">Uncharacterized protein</fullName>
    </submittedName>
</protein>
<organism evidence="2 3">
    <name type="scientific">Aureobasidium pullulans</name>
    <name type="common">Black yeast</name>
    <name type="synonym">Pullularia pullulans</name>
    <dbReference type="NCBI Taxonomy" id="5580"/>
    <lineage>
        <taxon>Eukaryota</taxon>
        <taxon>Fungi</taxon>
        <taxon>Dikarya</taxon>
        <taxon>Ascomycota</taxon>
        <taxon>Pezizomycotina</taxon>
        <taxon>Dothideomycetes</taxon>
        <taxon>Dothideomycetidae</taxon>
        <taxon>Dothideales</taxon>
        <taxon>Saccotheciaceae</taxon>
        <taxon>Aureobasidium</taxon>
    </lineage>
</organism>
<feature type="region of interest" description="Disordered" evidence="1">
    <location>
        <begin position="258"/>
        <end position="278"/>
    </location>
</feature>
<comment type="caution">
    <text evidence="2">The sequence shown here is derived from an EMBL/GenBank/DDBJ whole genome shotgun (WGS) entry which is preliminary data.</text>
</comment>
<evidence type="ECO:0000313" key="3">
    <source>
        <dbReference type="Proteomes" id="UP000310421"/>
    </source>
</evidence>
<accession>A0A4S8YQQ0</accession>
<evidence type="ECO:0000313" key="2">
    <source>
        <dbReference type="EMBL" id="THW54821.1"/>
    </source>
</evidence>
<feature type="region of interest" description="Disordered" evidence="1">
    <location>
        <begin position="644"/>
        <end position="663"/>
    </location>
</feature>
<evidence type="ECO:0000256" key="1">
    <source>
        <dbReference type="SAM" id="MobiDB-lite"/>
    </source>
</evidence>
<reference evidence="2 3" key="1">
    <citation type="submission" date="2018-10" db="EMBL/GenBank/DDBJ databases">
        <title>Fifty Aureobasidium pullulans genomes reveal a recombining polyextremotolerant generalist.</title>
        <authorList>
            <person name="Gostincar C."/>
            <person name="Turk M."/>
            <person name="Zajc J."/>
            <person name="Gunde-Cimerman N."/>
        </authorList>
    </citation>
    <scope>NUCLEOTIDE SEQUENCE [LARGE SCALE GENOMIC DNA]</scope>
    <source>
        <strain evidence="2 3">EXF-10751</strain>
    </source>
</reference>
<sequence>MWPSRLLYPPPSKQVLLNGSLGLQPTKQGPNFYDRQTELRPPQFPTFSSGVHVDRPAKRRRLASPPSHGLVFNFGLVSNASRNESSPPSTYEPGRDIALERPKIAQAAQIDLSELSDEAKAIMGYTTEKSIVNEQVLSTSRSRLYKDKALAPRTGESTIDRTNAITSSDLSAGTEAVTELKNNSVSGSLLSEESQVRAASVAGSKRRYRNKEYVVANKGLSTGGQYLQLSKEQRTQRGNSAQLAAEMREKQLVAALAESETDDDRESTSSGAMTVSGPVVHLPTARGTSLPLTSILKRVGRDPTPIKRVHFLTLDKLVSHTVAGLQRYTDTRTSGPVLSMSFSLVHASFLNPLLTPATLINALEHFQGLVGLLLIELNRFVRAAEPKQNDGAMEAKLMAYVMQVRLAESSVAFIERRDEKRTQERRPSLLVYTLRSDTVIAFLICFVRFTFLQKPILLEFLRFLIVPMTILRDIFVSLSDTSFHQAQAAGDRHPSLHPHTRFEKKYKSSTFRPIKSLSSAHWNAQEKDRASLQCSSFPLITFIIFGYTHESIMRETDDLNRSKAINIINNRGDTSGHSETPVSNASLAGGSPSLIGADLSSVAPSVSDARGNHTSSAIFIEKRNSGVPGLGRTILSRSRQLPISTGGINAGMPSKRRRLASPPRHGLSFDFDLDTNALPPPSVTRDRGAPPGTKSFSRDITLYKPEIAKAAQIEFSEPSDKTKAIMRYAIERPAIDRTLASISEPRLYSEGGISRAITATAADLAVEAGVEHNNNKRTLDPPSGEVPDAGLIPVATVMTAKELTADKHHHKLQEEERVQHNHSAQIAAGSRGRHLAEALDEIEEGDLQASGDDGGYIARVDPSPAVRPIAPHRTSPWLESILKSKTRGTAPPTKRVHFLTLETLVDHTSKHLERYNNKRISGPVLSISFALVHASFSSSPANPAKLLSTLKDFKRLLTLLLEKLREFLRTAQT</sequence>
<proteinExistence type="predicted"/>
<gene>
    <name evidence="2" type="ORF">D6D20_09924</name>
</gene>
<dbReference type="Proteomes" id="UP000310421">
    <property type="component" value="Unassembled WGS sequence"/>
</dbReference>
<name>A0A4S8YQQ0_AURPU</name>
<feature type="region of interest" description="Disordered" evidence="1">
    <location>
        <begin position="569"/>
        <end position="589"/>
    </location>
</feature>
<dbReference type="EMBL" id="QZAN01000226">
    <property type="protein sequence ID" value="THW54821.1"/>
    <property type="molecule type" value="Genomic_DNA"/>
</dbReference>
<feature type="compositionally biased region" description="Polar residues" evidence="1">
    <location>
        <begin position="569"/>
        <end position="586"/>
    </location>
</feature>